<name>A0A9P5SII7_9FUNG</name>
<evidence type="ECO:0000313" key="3">
    <source>
        <dbReference type="Proteomes" id="UP000696485"/>
    </source>
</evidence>
<organism evidence="2 3">
    <name type="scientific">Podila minutissima</name>
    <dbReference type="NCBI Taxonomy" id="64525"/>
    <lineage>
        <taxon>Eukaryota</taxon>
        <taxon>Fungi</taxon>
        <taxon>Fungi incertae sedis</taxon>
        <taxon>Mucoromycota</taxon>
        <taxon>Mortierellomycotina</taxon>
        <taxon>Mortierellomycetes</taxon>
        <taxon>Mortierellales</taxon>
        <taxon>Mortierellaceae</taxon>
        <taxon>Podila</taxon>
    </lineage>
</organism>
<dbReference type="AlphaFoldDB" id="A0A9P5SII7"/>
<feature type="region of interest" description="Disordered" evidence="1">
    <location>
        <begin position="191"/>
        <end position="220"/>
    </location>
</feature>
<evidence type="ECO:0000313" key="2">
    <source>
        <dbReference type="EMBL" id="KAF9330482.1"/>
    </source>
</evidence>
<sequence length="237" mass="27962">MPTGAHSPYSVPPDKQPSGELSRSTKKRSLYSHINGDIDTPEHQEHHEQIVIIEFNKPADNSNKKKDFDLEDRLLYRLNWDATEKEPVEEGENETESEQDDDDDEKRTLIKPHYPSIDLFDDDSFVVDEDERRLGHTLEDHDLEDETEEALDWLAQSRATNQVWMVDEWEEELEGEMDELMEWIEEDDILNRPEDYPPRKPSNKDKVLGSGRLRDRQPSFADETSRFQRLFSESWLF</sequence>
<reference evidence="2" key="1">
    <citation type="journal article" date="2020" name="Fungal Divers.">
        <title>Resolving the Mortierellaceae phylogeny through synthesis of multi-gene phylogenetics and phylogenomics.</title>
        <authorList>
            <person name="Vandepol N."/>
            <person name="Liber J."/>
            <person name="Desiro A."/>
            <person name="Na H."/>
            <person name="Kennedy M."/>
            <person name="Barry K."/>
            <person name="Grigoriev I.V."/>
            <person name="Miller A.N."/>
            <person name="O'Donnell K."/>
            <person name="Stajich J.E."/>
            <person name="Bonito G."/>
        </authorList>
    </citation>
    <scope>NUCLEOTIDE SEQUENCE</scope>
    <source>
        <strain evidence="2">NVP1</strain>
    </source>
</reference>
<feature type="region of interest" description="Disordered" evidence="1">
    <location>
        <begin position="79"/>
        <end position="108"/>
    </location>
</feature>
<feature type="compositionally biased region" description="Basic and acidic residues" evidence="1">
    <location>
        <begin position="191"/>
        <end position="217"/>
    </location>
</feature>
<proteinExistence type="predicted"/>
<feature type="region of interest" description="Disordered" evidence="1">
    <location>
        <begin position="1"/>
        <end position="47"/>
    </location>
</feature>
<comment type="caution">
    <text evidence="2">The sequence shown here is derived from an EMBL/GenBank/DDBJ whole genome shotgun (WGS) entry which is preliminary data.</text>
</comment>
<protein>
    <submittedName>
        <fullName evidence="2">Uncharacterized protein</fullName>
    </submittedName>
</protein>
<evidence type="ECO:0000256" key="1">
    <source>
        <dbReference type="SAM" id="MobiDB-lite"/>
    </source>
</evidence>
<gene>
    <name evidence="2" type="ORF">BG006_006562</name>
</gene>
<keyword evidence="3" id="KW-1185">Reference proteome</keyword>
<feature type="compositionally biased region" description="Acidic residues" evidence="1">
    <location>
        <begin position="89"/>
        <end position="104"/>
    </location>
</feature>
<accession>A0A9P5SII7</accession>
<dbReference type="EMBL" id="JAAAUY010000394">
    <property type="protein sequence ID" value="KAF9330482.1"/>
    <property type="molecule type" value="Genomic_DNA"/>
</dbReference>
<dbReference type="Proteomes" id="UP000696485">
    <property type="component" value="Unassembled WGS sequence"/>
</dbReference>